<evidence type="ECO:0000256" key="1">
    <source>
        <dbReference type="SAM" id="MobiDB-lite"/>
    </source>
</evidence>
<organism evidence="2 3">
    <name type="scientific">Dentiscutata erythropus</name>
    <dbReference type="NCBI Taxonomy" id="1348616"/>
    <lineage>
        <taxon>Eukaryota</taxon>
        <taxon>Fungi</taxon>
        <taxon>Fungi incertae sedis</taxon>
        <taxon>Mucoromycota</taxon>
        <taxon>Glomeromycotina</taxon>
        <taxon>Glomeromycetes</taxon>
        <taxon>Diversisporales</taxon>
        <taxon>Gigasporaceae</taxon>
        <taxon>Dentiscutata</taxon>
    </lineage>
</organism>
<feature type="region of interest" description="Disordered" evidence="1">
    <location>
        <begin position="1"/>
        <end position="116"/>
    </location>
</feature>
<dbReference type="AlphaFoldDB" id="A0A9N9NL08"/>
<evidence type="ECO:0000313" key="3">
    <source>
        <dbReference type="Proteomes" id="UP000789405"/>
    </source>
</evidence>
<protein>
    <submittedName>
        <fullName evidence="2">3249_t:CDS:1</fullName>
    </submittedName>
</protein>
<gene>
    <name evidence="2" type="ORF">DERYTH_LOCUS15845</name>
</gene>
<dbReference type="OrthoDB" id="2377115at2759"/>
<dbReference type="Proteomes" id="UP000789405">
    <property type="component" value="Unassembled WGS sequence"/>
</dbReference>
<name>A0A9N9NL08_9GLOM</name>
<dbReference type="EMBL" id="CAJVPY010013203">
    <property type="protein sequence ID" value="CAG8739169.1"/>
    <property type="molecule type" value="Genomic_DNA"/>
</dbReference>
<comment type="caution">
    <text evidence="2">The sequence shown here is derived from an EMBL/GenBank/DDBJ whole genome shotgun (WGS) entry which is preliminary data.</text>
</comment>
<accession>A0A9N9NL08</accession>
<proteinExistence type="predicted"/>
<feature type="compositionally biased region" description="Acidic residues" evidence="1">
    <location>
        <begin position="106"/>
        <end position="116"/>
    </location>
</feature>
<reference evidence="2" key="1">
    <citation type="submission" date="2021-06" db="EMBL/GenBank/DDBJ databases">
        <authorList>
            <person name="Kallberg Y."/>
            <person name="Tangrot J."/>
            <person name="Rosling A."/>
        </authorList>
    </citation>
    <scope>NUCLEOTIDE SEQUENCE</scope>
    <source>
        <strain evidence="2">MA453B</strain>
    </source>
</reference>
<sequence>MPPKRPSTKIQKKKTNVLQTKPEASEPLNDLPTSSKKLQKPRQVKSKEPTYIEDQNTSSLTAAKYQHKVPSQINMRSGVSRGLSNRPETDYFSQRPSGSIKRLSDYEDELSEDESSEDEIFSSLNQYNLISSNIQNTNSYTTIQQNRDYTTSASKNKISFQDEAHLLRWLETRKDLVLQALHAIRLSSPVISNQEKPLKKHIDILDYDTLKNHQPEVNSLETFIAKSLKIYVKFLKAESRREDPNYNSIVLNCIKELDHITISFKFPATS</sequence>
<feature type="compositionally biased region" description="Basic residues" evidence="1">
    <location>
        <begin position="1"/>
        <end position="15"/>
    </location>
</feature>
<keyword evidence="3" id="KW-1185">Reference proteome</keyword>
<evidence type="ECO:0000313" key="2">
    <source>
        <dbReference type="EMBL" id="CAG8739169.1"/>
    </source>
</evidence>